<evidence type="ECO:0000256" key="2">
    <source>
        <dbReference type="ARBA" id="ARBA00022692"/>
    </source>
</evidence>
<feature type="transmembrane region" description="Helical" evidence="5">
    <location>
        <begin position="401"/>
        <end position="422"/>
    </location>
</feature>
<accession>A0A0B7IS91</accession>
<dbReference type="Proteomes" id="UP000038200">
    <property type="component" value="Unassembled WGS sequence"/>
</dbReference>
<feature type="transmembrane region" description="Helical" evidence="5">
    <location>
        <begin position="442"/>
        <end position="462"/>
    </location>
</feature>
<dbReference type="EMBL" id="CDOL01000220">
    <property type="protein sequence ID" value="CEN52912.1"/>
    <property type="molecule type" value="Genomic_DNA"/>
</dbReference>
<dbReference type="AlphaFoldDB" id="A0A0B7IS91"/>
<reference evidence="6 7" key="1">
    <citation type="submission" date="2015-01" db="EMBL/GenBank/DDBJ databases">
        <authorList>
            <person name="Xiang T."/>
            <person name="Song Y."/>
            <person name="Huang L."/>
            <person name="Wang B."/>
            <person name="Wu P."/>
        </authorList>
    </citation>
    <scope>NUCLEOTIDE SEQUENCE [LARGE SCALE GENOMIC DNA]</scope>
    <source>
        <strain evidence="6 7">CcD93</strain>
    </source>
</reference>
<feature type="transmembrane region" description="Helical" evidence="5">
    <location>
        <begin position="173"/>
        <end position="195"/>
    </location>
</feature>
<feature type="transmembrane region" description="Helical" evidence="5">
    <location>
        <begin position="256"/>
        <end position="272"/>
    </location>
</feature>
<evidence type="ECO:0000256" key="4">
    <source>
        <dbReference type="ARBA" id="ARBA00023136"/>
    </source>
</evidence>
<dbReference type="GO" id="GO:0005886">
    <property type="term" value="C:plasma membrane"/>
    <property type="evidence" value="ECO:0007669"/>
    <property type="project" value="TreeGrafter"/>
</dbReference>
<dbReference type="PANTHER" id="PTHR10283">
    <property type="entry name" value="SOLUTE CARRIER FAMILY 13 MEMBER"/>
    <property type="match status" value="1"/>
</dbReference>
<name>A0A0B7IS91_9FLAO</name>
<gene>
    <name evidence="6" type="ORF">CCAND93_320016</name>
</gene>
<dbReference type="NCBIfam" id="TIGR00785">
    <property type="entry name" value="dass"/>
    <property type="match status" value="1"/>
</dbReference>
<feature type="transmembrane region" description="Helical" evidence="5">
    <location>
        <begin position="359"/>
        <end position="389"/>
    </location>
</feature>
<feature type="transmembrane region" description="Helical" evidence="5">
    <location>
        <begin position="324"/>
        <end position="347"/>
    </location>
</feature>
<keyword evidence="2 5" id="KW-0812">Transmembrane</keyword>
<evidence type="ECO:0000313" key="7">
    <source>
        <dbReference type="Proteomes" id="UP000038200"/>
    </source>
</evidence>
<dbReference type="GO" id="GO:0008514">
    <property type="term" value="F:organic anion transmembrane transporter activity"/>
    <property type="evidence" value="ECO:0007669"/>
    <property type="project" value="UniProtKB-ARBA"/>
</dbReference>
<keyword evidence="3 5" id="KW-1133">Transmembrane helix</keyword>
<feature type="transmembrane region" description="Helical" evidence="5">
    <location>
        <begin position="140"/>
        <end position="161"/>
    </location>
</feature>
<dbReference type="GO" id="GO:1905039">
    <property type="term" value="P:carboxylic acid transmembrane transport"/>
    <property type="evidence" value="ECO:0007669"/>
    <property type="project" value="UniProtKB-ARBA"/>
</dbReference>
<dbReference type="CDD" id="cd01115">
    <property type="entry name" value="SLC13_permease"/>
    <property type="match status" value="1"/>
</dbReference>
<feature type="transmembrane region" description="Helical" evidence="5">
    <location>
        <begin position="46"/>
        <end position="75"/>
    </location>
</feature>
<evidence type="ECO:0000256" key="3">
    <source>
        <dbReference type="ARBA" id="ARBA00022989"/>
    </source>
</evidence>
<sequence>MWCIRKKSTMQKTLRKAFIIGLSILIALLLNYLLPYEDKVNKGLALLVFIAILWLTEIVHITVTALLIPILAILLGLEQTKPALQAFANPTIFLFFGGFVIATALSVQKLDRYIANRVISLARGNFVVAILLLFSVTSLLSMGISNTATAAMIIPLAIGMLKNVDYQTNRNTYVFVILGVAYSASVGGMGSLVGSPPNAIVASQLHLTFSDWLKYGIPVMMGLMPLMLLAMYIVLKPNFKIKVTTENLVDKLTRKQYITIIIFIVTALSWIFGDFLNSTISSILGIAKIAEFDAIVAMIAAVLVCFSGVASWKEVQDNTDWGVLLLFGGGLTLSAVLTSSGASKALVDGVVFLVEGKHFYLIGLLVAVFIIFLTEFTSNTASAALLVPIFISIAQELEMNLLGLSLIIGLGASCAFMLPVATPPNAIAYGTGMVNQNDMIKIGFVLNILSVIFISTMAYWFWF</sequence>
<evidence type="ECO:0000313" key="6">
    <source>
        <dbReference type="EMBL" id="CEN52912.1"/>
    </source>
</evidence>
<organism evidence="6 7">
    <name type="scientific">Capnocytophaga canis</name>
    <dbReference type="NCBI Taxonomy" id="1848903"/>
    <lineage>
        <taxon>Bacteria</taxon>
        <taxon>Pseudomonadati</taxon>
        <taxon>Bacteroidota</taxon>
        <taxon>Flavobacteriia</taxon>
        <taxon>Flavobacteriales</taxon>
        <taxon>Flavobacteriaceae</taxon>
        <taxon>Capnocytophaga</taxon>
    </lineage>
</organism>
<feature type="transmembrane region" description="Helical" evidence="5">
    <location>
        <begin position="17"/>
        <end position="34"/>
    </location>
</feature>
<protein>
    <submittedName>
        <fullName evidence="6">Uncharacterized transporter HI_0608</fullName>
    </submittedName>
</protein>
<dbReference type="InterPro" id="IPR001898">
    <property type="entry name" value="SLC13A/DASS"/>
</dbReference>
<evidence type="ECO:0000256" key="5">
    <source>
        <dbReference type="SAM" id="Phobius"/>
    </source>
</evidence>
<feature type="transmembrane region" description="Helical" evidence="5">
    <location>
        <begin position="87"/>
        <end position="107"/>
    </location>
</feature>
<evidence type="ECO:0000256" key="1">
    <source>
        <dbReference type="ARBA" id="ARBA00004141"/>
    </source>
</evidence>
<feature type="transmembrane region" description="Helical" evidence="5">
    <location>
        <begin position="292"/>
        <end position="312"/>
    </location>
</feature>
<dbReference type="STRING" id="1848903.CCAND38_180047"/>
<feature type="transmembrane region" description="Helical" evidence="5">
    <location>
        <begin position="215"/>
        <end position="235"/>
    </location>
</feature>
<proteinExistence type="predicted"/>
<comment type="subcellular location">
    <subcellularLocation>
        <location evidence="1">Membrane</location>
        <topology evidence="1">Multi-pass membrane protein</topology>
    </subcellularLocation>
</comment>
<keyword evidence="4 5" id="KW-0472">Membrane</keyword>
<dbReference type="Pfam" id="PF00939">
    <property type="entry name" value="Na_sulph_symp"/>
    <property type="match status" value="1"/>
</dbReference>
<dbReference type="PANTHER" id="PTHR10283:SF82">
    <property type="entry name" value="SOLUTE CARRIER FAMILY 13 MEMBER 2"/>
    <property type="match status" value="1"/>
</dbReference>